<organism evidence="10 11">
    <name type="scientific">Neisseria leonii</name>
    <dbReference type="NCBI Taxonomy" id="2995413"/>
    <lineage>
        <taxon>Bacteria</taxon>
        <taxon>Pseudomonadati</taxon>
        <taxon>Pseudomonadota</taxon>
        <taxon>Betaproteobacteria</taxon>
        <taxon>Neisseriales</taxon>
        <taxon>Neisseriaceae</taxon>
        <taxon>Neisseria</taxon>
    </lineage>
</organism>
<keyword evidence="2 9" id="KW-0813">Transport</keyword>
<evidence type="ECO:0000256" key="5">
    <source>
        <dbReference type="ARBA" id="ARBA00022927"/>
    </source>
</evidence>
<reference evidence="10" key="1">
    <citation type="submission" date="2024-02" db="EMBL/GenBank/DDBJ databases">
        <title>Neisseria leonii sp. nov.</title>
        <authorList>
            <person name="Boutroux M."/>
            <person name="Favre-Rochex S."/>
            <person name="Gorgette O."/>
            <person name="Touak G."/>
            <person name="Muhle E."/>
            <person name="Chesneau O."/>
            <person name="Clermont D."/>
            <person name="Rahi P."/>
        </authorList>
    </citation>
    <scope>NUCLEOTIDE SEQUENCE</scope>
    <source>
        <strain evidence="10">51.81</strain>
    </source>
</reference>
<comment type="subunit">
    <text evidence="9">Component of the Sec protein translocase complex. Heterotrimer consisting of SecY, SecE and SecG subunits. The heterotrimers can form oligomers, although 1 heterotrimer is thought to be able to translocate proteins. Interacts with the ribosome. Interacts with SecDF, and other proteins may be involved. Interacts with SecA.</text>
</comment>
<feature type="transmembrane region" description="Helical" evidence="9">
    <location>
        <begin position="33"/>
        <end position="60"/>
    </location>
</feature>
<keyword evidence="6 9" id="KW-1133">Transmembrane helix</keyword>
<dbReference type="HAMAP" id="MF_00422">
    <property type="entry name" value="SecE"/>
    <property type="match status" value="1"/>
</dbReference>
<evidence type="ECO:0000256" key="7">
    <source>
        <dbReference type="ARBA" id="ARBA00023010"/>
    </source>
</evidence>
<keyword evidence="11" id="KW-1185">Reference proteome</keyword>
<protein>
    <recommendedName>
        <fullName evidence="9">Protein translocase subunit SecE</fullName>
    </recommendedName>
</protein>
<dbReference type="GO" id="GO:0043952">
    <property type="term" value="P:protein transport by the Sec complex"/>
    <property type="evidence" value="ECO:0007669"/>
    <property type="project" value="UniProtKB-UniRule"/>
</dbReference>
<dbReference type="InterPro" id="IPR001901">
    <property type="entry name" value="Translocase_SecE/Sec61-g"/>
</dbReference>
<comment type="subcellular location">
    <subcellularLocation>
        <location evidence="9">Cell membrane</location>
        <topology evidence="9">Single-pass membrane protein</topology>
    </subcellularLocation>
    <subcellularLocation>
        <location evidence="1">Membrane</location>
    </subcellularLocation>
</comment>
<evidence type="ECO:0000313" key="11">
    <source>
        <dbReference type="Proteomes" id="UP001149607"/>
    </source>
</evidence>
<keyword evidence="3 9" id="KW-1003">Cell membrane</keyword>
<evidence type="ECO:0000256" key="9">
    <source>
        <dbReference type="HAMAP-Rule" id="MF_00422"/>
    </source>
</evidence>
<dbReference type="Proteomes" id="UP001149607">
    <property type="component" value="Chromosome"/>
</dbReference>
<keyword evidence="7 9" id="KW-0811">Translocation</keyword>
<evidence type="ECO:0000313" key="10">
    <source>
        <dbReference type="EMBL" id="WWY04191.1"/>
    </source>
</evidence>
<keyword evidence="4 9" id="KW-0812">Transmembrane</keyword>
<dbReference type="AlphaFoldDB" id="A0AAQ3V389"/>
<dbReference type="GO" id="GO:0005886">
    <property type="term" value="C:plasma membrane"/>
    <property type="evidence" value="ECO:0007669"/>
    <property type="project" value="UniProtKB-SubCell"/>
</dbReference>
<dbReference type="Gene3D" id="1.20.5.1030">
    <property type="entry name" value="Preprotein translocase secy subunit"/>
    <property type="match status" value="1"/>
</dbReference>
<dbReference type="Pfam" id="PF00584">
    <property type="entry name" value="SecE"/>
    <property type="match status" value="1"/>
</dbReference>
<evidence type="ECO:0000256" key="1">
    <source>
        <dbReference type="ARBA" id="ARBA00004370"/>
    </source>
</evidence>
<accession>A0AAQ3V389</accession>
<dbReference type="PANTHER" id="PTHR33910:SF1">
    <property type="entry name" value="PROTEIN TRANSLOCASE SUBUNIT SECE"/>
    <property type="match status" value="1"/>
</dbReference>
<evidence type="ECO:0000256" key="3">
    <source>
        <dbReference type="ARBA" id="ARBA00022475"/>
    </source>
</evidence>
<gene>
    <name evidence="9 10" type="primary">secE</name>
    <name evidence="10" type="ORF">V9W64_05065</name>
</gene>
<comment type="function">
    <text evidence="9">Essential subunit of the Sec protein translocation channel SecYEG. Clamps together the 2 halves of SecY. May contact the channel plug during translocation.</text>
</comment>
<dbReference type="InterPro" id="IPR005807">
    <property type="entry name" value="SecE_bac"/>
</dbReference>
<dbReference type="NCBIfam" id="TIGR00964">
    <property type="entry name" value="secE_bact"/>
    <property type="match status" value="1"/>
</dbReference>
<keyword evidence="5 9" id="KW-0653">Protein transport</keyword>
<keyword evidence="8 9" id="KW-0472">Membrane</keyword>
<dbReference type="PANTHER" id="PTHR33910">
    <property type="entry name" value="PROTEIN TRANSLOCASE SUBUNIT SECE"/>
    <property type="match status" value="1"/>
</dbReference>
<evidence type="ECO:0000256" key="6">
    <source>
        <dbReference type="ARBA" id="ARBA00022989"/>
    </source>
</evidence>
<evidence type="ECO:0000256" key="4">
    <source>
        <dbReference type="ARBA" id="ARBA00022692"/>
    </source>
</evidence>
<name>A0AAQ3V389_9NEIS</name>
<dbReference type="GO" id="GO:0009306">
    <property type="term" value="P:protein secretion"/>
    <property type="evidence" value="ECO:0007669"/>
    <property type="project" value="UniProtKB-UniRule"/>
</dbReference>
<comment type="similarity">
    <text evidence="9">Belongs to the SecE/SEC61-gamma family.</text>
</comment>
<sequence length="67" mass="7859">MAGNFGRFGRYVRESVKEVKKVVWPERSYTLRMTMFVVAFVTVLAVFIYGVDTLISWLFFDVLMKRG</sequence>
<evidence type="ECO:0000256" key="8">
    <source>
        <dbReference type="ARBA" id="ARBA00023136"/>
    </source>
</evidence>
<dbReference type="EMBL" id="CP146598">
    <property type="protein sequence ID" value="WWY04191.1"/>
    <property type="molecule type" value="Genomic_DNA"/>
</dbReference>
<dbReference type="InterPro" id="IPR038379">
    <property type="entry name" value="SecE_sf"/>
</dbReference>
<dbReference type="GO" id="GO:0006605">
    <property type="term" value="P:protein targeting"/>
    <property type="evidence" value="ECO:0007669"/>
    <property type="project" value="UniProtKB-UniRule"/>
</dbReference>
<proteinExistence type="inferred from homology"/>
<dbReference type="GO" id="GO:0065002">
    <property type="term" value="P:intracellular protein transmembrane transport"/>
    <property type="evidence" value="ECO:0007669"/>
    <property type="project" value="UniProtKB-UniRule"/>
</dbReference>
<dbReference type="GO" id="GO:0008320">
    <property type="term" value="F:protein transmembrane transporter activity"/>
    <property type="evidence" value="ECO:0007669"/>
    <property type="project" value="UniProtKB-UniRule"/>
</dbReference>
<evidence type="ECO:0000256" key="2">
    <source>
        <dbReference type="ARBA" id="ARBA00022448"/>
    </source>
</evidence>